<comment type="function">
    <text evidence="3">May play the central regulatory role in sporulation. It may be an element of the effector pathway responsible for the activation of sporulation genes in response to nutritional stress. Spo0A may act in concert with spo0H (a sigma factor) to control the expression of some genes that are critical to the sporulation process.</text>
</comment>
<evidence type="ECO:0000259" key="5">
    <source>
        <dbReference type="PROSITE" id="PS50110"/>
    </source>
</evidence>
<feature type="domain" description="Response regulatory" evidence="5">
    <location>
        <begin position="3"/>
        <end position="115"/>
    </location>
</feature>
<keyword evidence="2 4" id="KW-0597">Phosphoprotein</keyword>
<organism evidence="6 7">
    <name type="scientific">Butyricicoccus pullicaecorum</name>
    <dbReference type="NCBI Taxonomy" id="501571"/>
    <lineage>
        <taxon>Bacteria</taxon>
        <taxon>Bacillati</taxon>
        <taxon>Bacillota</taxon>
        <taxon>Clostridia</taxon>
        <taxon>Eubacteriales</taxon>
        <taxon>Butyricicoccaceae</taxon>
        <taxon>Butyricicoccus</taxon>
    </lineage>
</organism>
<dbReference type="SMART" id="SM00448">
    <property type="entry name" value="REC"/>
    <property type="match status" value="1"/>
</dbReference>
<protein>
    <recommendedName>
        <fullName evidence="1">Stage 0 sporulation protein A homolog</fullName>
    </recommendedName>
</protein>
<dbReference type="PROSITE" id="PS50110">
    <property type="entry name" value="RESPONSE_REGULATORY"/>
    <property type="match status" value="1"/>
</dbReference>
<accession>A0A1Y4LEB4</accession>
<dbReference type="RefSeq" id="WP_087415950.1">
    <property type="nucleotide sequence ID" value="NZ_NFKL01000032.1"/>
</dbReference>
<dbReference type="CDD" id="cd00156">
    <property type="entry name" value="REC"/>
    <property type="match status" value="1"/>
</dbReference>
<comment type="caution">
    <text evidence="6">The sequence shown here is derived from an EMBL/GenBank/DDBJ whole genome shotgun (WGS) entry which is preliminary data.</text>
</comment>
<dbReference type="Gene3D" id="3.40.50.2300">
    <property type="match status" value="1"/>
</dbReference>
<evidence type="ECO:0000313" key="7">
    <source>
        <dbReference type="Proteomes" id="UP000195326"/>
    </source>
</evidence>
<evidence type="ECO:0000313" key="6">
    <source>
        <dbReference type="EMBL" id="OUP55066.1"/>
    </source>
</evidence>
<dbReference type="SUPFAM" id="SSF52172">
    <property type="entry name" value="CheY-like"/>
    <property type="match status" value="1"/>
</dbReference>
<dbReference type="InterPro" id="IPR011006">
    <property type="entry name" value="CheY-like_superfamily"/>
</dbReference>
<name>A0A1Y4LEB4_9FIRM</name>
<dbReference type="Pfam" id="PF00072">
    <property type="entry name" value="Response_reg"/>
    <property type="match status" value="1"/>
</dbReference>
<feature type="modified residue" description="4-aspartylphosphate" evidence="4">
    <location>
        <position position="51"/>
    </location>
</feature>
<sequence>MKKLLIVDDNLDFLGFLVSILKQHFEVYEASGVKEALQVLENTEIEAACADFNMKDGSGLDLLREIRQKNLTIPFLLMSGDDTMLEKETEHYGAVFCCKTDYDFIAKVKALANPEPET</sequence>
<dbReference type="EMBL" id="NFKL01000032">
    <property type="protein sequence ID" value="OUP55066.1"/>
    <property type="molecule type" value="Genomic_DNA"/>
</dbReference>
<evidence type="ECO:0000256" key="2">
    <source>
        <dbReference type="ARBA" id="ARBA00022553"/>
    </source>
</evidence>
<dbReference type="Proteomes" id="UP000195326">
    <property type="component" value="Unassembled WGS sequence"/>
</dbReference>
<dbReference type="PANTHER" id="PTHR44591">
    <property type="entry name" value="STRESS RESPONSE REGULATOR PROTEIN 1"/>
    <property type="match status" value="1"/>
</dbReference>
<dbReference type="InterPro" id="IPR001789">
    <property type="entry name" value="Sig_transdc_resp-reg_receiver"/>
</dbReference>
<proteinExistence type="predicted"/>
<dbReference type="AlphaFoldDB" id="A0A1Y4LEB4"/>
<dbReference type="GO" id="GO:0000160">
    <property type="term" value="P:phosphorelay signal transduction system"/>
    <property type="evidence" value="ECO:0007669"/>
    <property type="project" value="InterPro"/>
</dbReference>
<reference evidence="7" key="1">
    <citation type="submission" date="2017-04" db="EMBL/GenBank/DDBJ databases">
        <title>Function of individual gut microbiota members based on whole genome sequencing of pure cultures obtained from chicken caecum.</title>
        <authorList>
            <person name="Medvecky M."/>
            <person name="Cejkova D."/>
            <person name="Polansky O."/>
            <person name="Karasova D."/>
            <person name="Kubasova T."/>
            <person name="Cizek A."/>
            <person name="Rychlik I."/>
        </authorList>
    </citation>
    <scope>NUCLEOTIDE SEQUENCE [LARGE SCALE GENOMIC DNA]</scope>
    <source>
        <strain evidence="7">An179</strain>
    </source>
</reference>
<gene>
    <name evidence="6" type="ORF">B5F15_15495</name>
</gene>
<evidence type="ECO:0000256" key="4">
    <source>
        <dbReference type="PROSITE-ProRule" id="PRU00169"/>
    </source>
</evidence>
<dbReference type="InterPro" id="IPR050595">
    <property type="entry name" value="Bact_response_regulator"/>
</dbReference>
<evidence type="ECO:0000256" key="3">
    <source>
        <dbReference type="ARBA" id="ARBA00024867"/>
    </source>
</evidence>
<evidence type="ECO:0000256" key="1">
    <source>
        <dbReference type="ARBA" id="ARBA00018672"/>
    </source>
</evidence>
<dbReference type="PANTHER" id="PTHR44591:SF23">
    <property type="entry name" value="CHEY SUBFAMILY"/>
    <property type="match status" value="1"/>
</dbReference>